<evidence type="ECO:0000313" key="2">
    <source>
        <dbReference type="EMBL" id="KAK0471289.1"/>
    </source>
</evidence>
<organism evidence="2 3">
    <name type="scientific">Armillaria novae-zelandiae</name>
    <dbReference type="NCBI Taxonomy" id="153914"/>
    <lineage>
        <taxon>Eukaryota</taxon>
        <taxon>Fungi</taxon>
        <taxon>Dikarya</taxon>
        <taxon>Basidiomycota</taxon>
        <taxon>Agaricomycotina</taxon>
        <taxon>Agaricomycetes</taxon>
        <taxon>Agaricomycetidae</taxon>
        <taxon>Agaricales</taxon>
        <taxon>Marasmiineae</taxon>
        <taxon>Physalacriaceae</taxon>
        <taxon>Armillaria</taxon>
    </lineage>
</organism>
<evidence type="ECO:0000256" key="1">
    <source>
        <dbReference type="SAM" id="MobiDB-lite"/>
    </source>
</evidence>
<dbReference type="EMBL" id="JAUEPR010000052">
    <property type="protein sequence ID" value="KAK0471289.1"/>
    <property type="molecule type" value="Genomic_DNA"/>
</dbReference>
<accession>A0AA39NTG6</accession>
<name>A0AA39NTG6_9AGAR</name>
<feature type="compositionally biased region" description="Basic and acidic residues" evidence="1">
    <location>
        <begin position="36"/>
        <end position="48"/>
    </location>
</feature>
<sequence length="254" mass="28866">MAQHCLPQPNLATIVSDARDEFTLMDQPSHTSAEQRQQEYQRNDRKDARCQLQTPIQISDVIYDPAFTVQGRPSDTKIRRPHGDGERTLPIKNPGDDTSRIITDDNDVCSEKCIVYIKVSGSAYKFYRIATDEDLINQPRSTVNDQQDDFLRIATSLCSRSIVLVMQNKRMNPVFKKISGPLWTPRSPMILMLQYWGEKSGELTTESGGRQLRDLGQNRNSLRHALLELIKGLRPENLTVEPHHLEAGAIHTTI</sequence>
<evidence type="ECO:0000313" key="3">
    <source>
        <dbReference type="Proteomes" id="UP001175227"/>
    </source>
</evidence>
<feature type="compositionally biased region" description="Polar residues" evidence="1">
    <location>
        <begin position="26"/>
        <end position="35"/>
    </location>
</feature>
<feature type="non-terminal residue" evidence="2">
    <location>
        <position position="254"/>
    </location>
</feature>
<protein>
    <submittedName>
        <fullName evidence="2">Uncharacterized protein</fullName>
    </submittedName>
</protein>
<gene>
    <name evidence="2" type="ORF">IW261DRAFT_1597384</name>
</gene>
<keyword evidence="3" id="KW-1185">Reference proteome</keyword>
<feature type="region of interest" description="Disordered" evidence="1">
    <location>
        <begin position="25"/>
        <end position="48"/>
    </location>
</feature>
<dbReference type="Proteomes" id="UP001175227">
    <property type="component" value="Unassembled WGS sequence"/>
</dbReference>
<comment type="caution">
    <text evidence="2">The sequence shown here is derived from an EMBL/GenBank/DDBJ whole genome shotgun (WGS) entry which is preliminary data.</text>
</comment>
<reference evidence="2" key="1">
    <citation type="submission" date="2023-06" db="EMBL/GenBank/DDBJ databases">
        <authorList>
            <consortium name="Lawrence Berkeley National Laboratory"/>
            <person name="Ahrendt S."/>
            <person name="Sahu N."/>
            <person name="Indic B."/>
            <person name="Wong-Bajracharya J."/>
            <person name="Merenyi Z."/>
            <person name="Ke H.-M."/>
            <person name="Monk M."/>
            <person name="Kocsube S."/>
            <person name="Drula E."/>
            <person name="Lipzen A."/>
            <person name="Balint B."/>
            <person name="Henrissat B."/>
            <person name="Andreopoulos B."/>
            <person name="Martin F.M."/>
            <person name="Harder C.B."/>
            <person name="Rigling D."/>
            <person name="Ford K.L."/>
            <person name="Foster G.D."/>
            <person name="Pangilinan J."/>
            <person name="Papanicolaou A."/>
            <person name="Barry K."/>
            <person name="LaButti K."/>
            <person name="Viragh M."/>
            <person name="Koriabine M."/>
            <person name="Yan M."/>
            <person name="Riley R."/>
            <person name="Champramary S."/>
            <person name="Plett K.L."/>
            <person name="Tsai I.J."/>
            <person name="Slot J."/>
            <person name="Sipos G."/>
            <person name="Plett J."/>
            <person name="Nagy L.G."/>
            <person name="Grigoriev I.V."/>
        </authorList>
    </citation>
    <scope>NUCLEOTIDE SEQUENCE</scope>
    <source>
        <strain evidence="2">ICMP 16352</strain>
    </source>
</reference>
<feature type="region of interest" description="Disordered" evidence="1">
    <location>
        <begin position="71"/>
        <end position="99"/>
    </location>
</feature>
<dbReference type="AlphaFoldDB" id="A0AA39NTG6"/>
<proteinExistence type="predicted"/>
<feature type="compositionally biased region" description="Basic and acidic residues" evidence="1">
    <location>
        <begin position="74"/>
        <end position="99"/>
    </location>
</feature>